<proteinExistence type="predicted"/>
<dbReference type="AlphaFoldDB" id="A0AAJ6P7N8"/>
<name>A0AAJ6P7N8_9CYAN</name>
<evidence type="ECO:0000313" key="2">
    <source>
        <dbReference type="Proteomes" id="UP001223520"/>
    </source>
</evidence>
<dbReference type="Pfam" id="PF11209">
    <property type="entry name" value="LmeA"/>
    <property type="match status" value="1"/>
</dbReference>
<gene>
    <name evidence="1" type="ORF">QI031_18715</name>
</gene>
<keyword evidence="2" id="KW-1185">Reference proteome</keyword>
<protein>
    <submittedName>
        <fullName evidence="1">DUF2993 domain-containing protein</fullName>
    </submittedName>
</protein>
<evidence type="ECO:0000313" key="1">
    <source>
        <dbReference type="EMBL" id="WGV23835.1"/>
    </source>
</evidence>
<sequence>MPEDNFPTKSSHKIRLITNALTAALKLWLRAQVSQVSQLEVEIKASDRQILSGCIPWVSIFASHAVYQGLYITRIKLIAENIQINIGSVLKGKPLRLLEIVPVVGDLIVEEKDLNNSLASELLSTALNDVLVKLLPENCLQSQPKWQKIILDNNQITLFANSGATTENIPLEVRFDLKLIGNQELQLIHIQVIKNDVALLEGEHNYHLDLGSDVDIQELSLIPGQLVCRGRINVNP</sequence>
<dbReference type="KEGG" id="hbq:QI031_18715"/>
<dbReference type="Proteomes" id="UP001223520">
    <property type="component" value="Chromosome"/>
</dbReference>
<dbReference type="EMBL" id="CP124543">
    <property type="protein sequence ID" value="WGV23835.1"/>
    <property type="molecule type" value="Genomic_DNA"/>
</dbReference>
<dbReference type="InterPro" id="IPR021373">
    <property type="entry name" value="DUF2993"/>
</dbReference>
<reference evidence="1 2" key="1">
    <citation type="journal article" date="2023" name="Limnol Oceanogr Lett">
        <title>Environmental adaptations by the intertidal Antarctic cyanobacterium Halotia branconii CENA392 as revealed using long-read genome sequencing.</title>
        <authorList>
            <person name="Dextro R.B."/>
            <person name="Delbaje E."/>
            <person name="Freitas P.N.N."/>
            <person name="Geraldes V."/>
            <person name="Pinto E."/>
            <person name="Long P.F."/>
            <person name="Fiore M.F."/>
        </authorList>
    </citation>
    <scope>NUCLEOTIDE SEQUENCE [LARGE SCALE GENOMIC DNA]</scope>
    <source>
        <strain evidence="1 2">CENA392</strain>
    </source>
</reference>
<organism evidence="1 2">
    <name type="scientific">Halotia branconii CENA392</name>
    <dbReference type="NCBI Taxonomy" id="1539056"/>
    <lineage>
        <taxon>Bacteria</taxon>
        <taxon>Bacillati</taxon>
        <taxon>Cyanobacteriota</taxon>
        <taxon>Cyanophyceae</taxon>
        <taxon>Nostocales</taxon>
        <taxon>Nodulariaceae</taxon>
        <taxon>Halotia</taxon>
    </lineage>
</organism>
<accession>A0AAJ6P7N8</accession>
<dbReference type="RefSeq" id="WP_281481165.1">
    <property type="nucleotide sequence ID" value="NZ_CP124543.1"/>
</dbReference>